<accession>A0ABS1QI58</accession>
<name>A0ABS1QI58_9FLAO</name>
<proteinExistence type="predicted"/>
<dbReference type="Proteomes" id="UP000661696">
    <property type="component" value="Unassembled WGS sequence"/>
</dbReference>
<sequence length="108" mass="12194">MFKARIRKICSNIAKKIAKKSQIISYICDVFIFSFEMSILTQNENKFIMKNLKKLSRKELKNLKGLGSTVDEEYSEGEGTYKCCSDLYTCGACSIGSNCPSGYFLRAC</sequence>
<evidence type="ECO:0000313" key="2">
    <source>
        <dbReference type="Proteomes" id="UP000661696"/>
    </source>
</evidence>
<evidence type="ECO:0000313" key="1">
    <source>
        <dbReference type="EMBL" id="MBL1222288.1"/>
    </source>
</evidence>
<gene>
    <name evidence="1" type="ORF">JET18_15655</name>
</gene>
<dbReference type="RefSeq" id="WP_202092511.1">
    <property type="nucleotide sequence ID" value="NZ_JAELVM010000002.1"/>
</dbReference>
<dbReference type="InterPro" id="IPR058074">
    <property type="entry name" value="Bacteriocin-like"/>
</dbReference>
<dbReference type="EMBL" id="JAELVM010000002">
    <property type="protein sequence ID" value="MBL1222288.1"/>
    <property type="molecule type" value="Genomic_DNA"/>
</dbReference>
<protein>
    <submittedName>
        <fullName evidence="1">Uncharacterized protein</fullName>
    </submittedName>
</protein>
<comment type="caution">
    <text evidence="1">The sequence shown here is derived from an EMBL/GenBank/DDBJ whole genome shotgun (WGS) entry which is preliminary data.</text>
</comment>
<dbReference type="NCBIfam" id="NF047798">
    <property type="entry name" value="leader_Chryseo"/>
    <property type="match status" value="1"/>
</dbReference>
<reference evidence="1 2" key="1">
    <citation type="submission" date="2020-12" db="EMBL/GenBank/DDBJ databases">
        <title>Chryseobacterium endoalhailicus sp. nov., isolated from seed of leguminous plant.</title>
        <authorList>
            <person name="Zhang X."/>
        </authorList>
    </citation>
    <scope>NUCLEOTIDE SEQUENCE [LARGE SCALE GENOMIC DNA]</scope>
    <source>
        <strain evidence="1 2">L7</strain>
    </source>
</reference>
<organism evidence="1 2">
    <name type="scientific">Chryseobacterium endalhagicum</name>
    <dbReference type="NCBI Taxonomy" id="2797638"/>
    <lineage>
        <taxon>Bacteria</taxon>
        <taxon>Pseudomonadati</taxon>
        <taxon>Bacteroidota</taxon>
        <taxon>Flavobacteriia</taxon>
        <taxon>Flavobacteriales</taxon>
        <taxon>Weeksellaceae</taxon>
        <taxon>Chryseobacterium group</taxon>
        <taxon>Chryseobacterium</taxon>
    </lineage>
</organism>
<keyword evidence="2" id="KW-1185">Reference proteome</keyword>